<name>A0A9Q1KYS1_9CARY</name>
<keyword evidence="3" id="KW-1185">Reference proteome</keyword>
<accession>A0A9Q1KYS1</accession>
<evidence type="ECO:0000313" key="2">
    <source>
        <dbReference type="EMBL" id="KAJ8453281.1"/>
    </source>
</evidence>
<organism evidence="2 3">
    <name type="scientific">Carnegiea gigantea</name>
    <dbReference type="NCBI Taxonomy" id="171969"/>
    <lineage>
        <taxon>Eukaryota</taxon>
        <taxon>Viridiplantae</taxon>
        <taxon>Streptophyta</taxon>
        <taxon>Embryophyta</taxon>
        <taxon>Tracheophyta</taxon>
        <taxon>Spermatophyta</taxon>
        <taxon>Magnoliopsida</taxon>
        <taxon>eudicotyledons</taxon>
        <taxon>Gunneridae</taxon>
        <taxon>Pentapetalae</taxon>
        <taxon>Caryophyllales</taxon>
        <taxon>Cactineae</taxon>
        <taxon>Cactaceae</taxon>
        <taxon>Cactoideae</taxon>
        <taxon>Echinocereeae</taxon>
        <taxon>Carnegiea</taxon>
    </lineage>
</organism>
<gene>
    <name evidence="2" type="ORF">Cgig2_008165</name>
</gene>
<dbReference type="AlphaFoldDB" id="A0A9Q1KYS1"/>
<dbReference type="Pfam" id="PF23549">
    <property type="entry name" value="Zn_ribbon_GRF_2"/>
    <property type="match status" value="1"/>
</dbReference>
<proteinExistence type="predicted"/>
<dbReference type="OrthoDB" id="4469945at2759"/>
<dbReference type="PANTHER" id="PTHR33248">
    <property type="entry name" value="ZINC ION-BINDING PROTEIN"/>
    <property type="match status" value="1"/>
</dbReference>
<protein>
    <recommendedName>
        <fullName evidence="1">GRF-like zinc ribbon domain-containing protein</fullName>
    </recommendedName>
</protein>
<dbReference type="EMBL" id="JAKOGI010000001">
    <property type="protein sequence ID" value="KAJ8453281.1"/>
    <property type="molecule type" value="Genomic_DNA"/>
</dbReference>
<evidence type="ECO:0000313" key="3">
    <source>
        <dbReference type="Proteomes" id="UP001153076"/>
    </source>
</evidence>
<dbReference type="InterPro" id="IPR056444">
    <property type="entry name" value="Zn_ribbon_GRF_2"/>
</dbReference>
<evidence type="ECO:0000259" key="1">
    <source>
        <dbReference type="Pfam" id="PF23549"/>
    </source>
</evidence>
<feature type="domain" description="GRF-like zinc ribbon" evidence="1">
    <location>
        <begin position="24"/>
        <end position="61"/>
    </location>
</feature>
<comment type="caution">
    <text evidence="2">The sequence shown here is derived from an EMBL/GenBank/DDBJ whole genome shotgun (WGS) entry which is preliminary data.</text>
</comment>
<sequence>MAIEGSSSSSRCNRATEKEQVVMCPRCNCQATKKVSHSNQNPGRGYYKCMRCKKFVKWADEAKCDCDKKILKSVNEVKVELTEIRMTLKLIEKGQNIMLMSKHTMETGERGGWDAFPGWVDLILGVLGLEEEVGIAVGVGSFGDAPFTSKVCDLVLGLEEEVGVAIGVGSFGDAPFASEVCDLVLGLEEEVGLAFGVGSFGDALFASEVCDLILGLEEEVGLACKVISFGDAMFTTSEVCDLVLGLQDIGELGVGCKVVGDALEDLVLNLGEFGVDWCGDDK</sequence>
<reference evidence="2" key="1">
    <citation type="submission" date="2022-04" db="EMBL/GenBank/DDBJ databases">
        <title>Carnegiea gigantea Genome sequencing and assembly v2.</title>
        <authorList>
            <person name="Copetti D."/>
            <person name="Sanderson M.J."/>
            <person name="Burquez A."/>
            <person name="Wojciechowski M.F."/>
        </authorList>
    </citation>
    <scope>NUCLEOTIDE SEQUENCE</scope>
    <source>
        <strain evidence="2">SGP5-SGP5p</strain>
        <tissue evidence="2">Aerial part</tissue>
    </source>
</reference>
<dbReference type="Proteomes" id="UP001153076">
    <property type="component" value="Unassembled WGS sequence"/>
</dbReference>